<sequence length="75" mass="8454">MNRRIFLVLVRGNPVGSHIGSPFTLIFLASGPILNRFSLTRTSVSCHAHGTRKEQSPLPYPSCLLLMQEWSFGRR</sequence>
<organism evidence="1 2">
    <name type="scientific">Panicum virgatum</name>
    <name type="common">Blackwell switchgrass</name>
    <dbReference type="NCBI Taxonomy" id="38727"/>
    <lineage>
        <taxon>Eukaryota</taxon>
        <taxon>Viridiplantae</taxon>
        <taxon>Streptophyta</taxon>
        <taxon>Embryophyta</taxon>
        <taxon>Tracheophyta</taxon>
        <taxon>Spermatophyta</taxon>
        <taxon>Magnoliopsida</taxon>
        <taxon>Liliopsida</taxon>
        <taxon>Poales</taxon>
        <taxon>Poaceae</taxon>
        <taxon>PACMAD clade</taxon>
        <taxon>Panicoideae</taxon>
        <taxon>Panicodae</taxon>
        <taxon>Paniceae</taxon>
        <taxon>Panicinae</taxon>
        <taxon>Panicum</taxon>
        <taxon>Panicum sect. Hiantes</taxon>
    </lineage>
</organism>
<dbReference type="Proteomes" id="UP000823388">
    <property type="component" value="Chromosome 3K"/>
</dbReference>
<accession>A0A8T0V2Z4</accession>
<gene>
    <name evidence="1" type="ORF">PVAP13_3KG466300</name>
</gene>
<evidence type="ECO:0000313" key="1">
    <source>
        <dbReference type="EMBL" id="KAG2629550.1"/>
    </source>
</evidence>
<keyword evidence="2" id="KW-1185">Reference proteome</keyword>
<proteinExistence type="predicted"/>
<reference evidence="1" key="1">
    <citation type="submission" date="2020-05" db="EMBL/GenBank/DDBJ databases">
        <title>WGS assembly of Panicum virgatum.</title>
        <authorList>
            <person name="Lovell J.T."/>
            <person name="Jenkins J."/>
            <person name="Shu S."/>
            <person name="Juenger T.E."/>
            <person name="Schmutz J."/>
        </authorList>
    </citation>
    <scope>NUCLEOTIDE SEQUENCE</scope>
    <source>
        <strain evidence="1">AP13</strain>
    </source>
</reference>
<dbReference type="AlphaFoldDB" id="A0A8T0V2Z4"/>
<evidence type="ECO:0000313" key="2">
    <source>
        <dbReference type="Proteomes" id="UP000823388"/>
    </source>
</evidence>
<protein>
    <submittedName>
        <fullName evidence="1">Uncharacterized protein</fullName>
    </submittedName>
</protein>
<dbReference type="EMBL" id="CM029041">
    <property type="protein sequence ID" value="KAG2629550.1"/>
    <property type="molecule type" value="Genomic_DNA"/>
</dbReference>
<name>A0A8T0V2Z4_PANVG</name>
<comment type="caution">
    <text evidence="1">The sequence shown here is derived from an EMBL/GenBank/DDBJ whole genome shotgun (WGS) entry which is preliminary data.</text>
</comment>